<evidence type="ECO:0000256" key="2">
    <source>
        <dbReference type="RuleBase" id="RU000363"/>
    </source>
</evidence>
<name>A0ABP8RXR2_9PSEU</name>
<accession>A0ABP8RXR2</accession>
<gene>
    <name evidence="3" type="ORF">GCM10023175_42820</name>
</gene>
<evidence type="ECO:0008006" key="5">
    <source>
        <dbReference type="Google" id="ProtNLM"/>
    </source>
</evidence>
<evidence type="ECO:0000313" key="3">
    <source>
        <dbReference type="EMBL" id="GAA4551286.1"/>
    </source>
</evidence>
<dbReference type="Pfam" id="PF00106">
    <property type="entry name" value="adh_short"/>
    <property type="match status" value="1"/>
</dbReference>
<dbReference type="SUPFAM" id="SSF51735">
    <property type="entry name" value="NAD(P)-binding Rossmann-fold domains"/>
    <property type="match status" value="1"/>
</dbReference>
<dbReference type="InterPro" id="IPR036291">
    <property type="entry name" value="NAD(P)-bd_dom_sf"/>
</dbReference>
<organism evidence="3 4">
    <name type="scientific">Pseudonocardia xishanensis</name>
    <dbReference type="NCBI Taxonomy" id="630995"/>
    <lineage>
        <taxon>Bacteria</taxon>
        <taxon>Bacillati</taxon>
        <taxon>Actinomycetota</taxon>
        <taxon>Actinomycetes</taxon>
        <taxon>Pseudonocardiales</taxon>
        <taxon>Pseudonocardiaceae</taxon>
        <taxon>Pseudonocardia</taxon>
    </lineage>
</organism>
<dbReference type="PRINTS" id="PR00081">
    <property type="entry name" value="GDHRDH"/>
</dbReference>
<dbReference type="PANTHER" id="PTHR42760:SF124">
    <property type="entry name" value="SHORT-CHAIN DEHYDROGENASE_REDUCTASE"/>
    <property type="match status" value="1"/>
</dbReference>
<dbReference type="Gene3D" id="3.40.50.720">
    <property type="entry name" value="NAD(P)-binding Rossmann-like Domain"/>
    <property type="match status" value="1"/>
</dbReference>
<comment type="caution">
    <text evidence="3">The sequence shown here is derived from an EMBL/GenBank/DDBJ whole genome shotgun (WGS) entry which is preliminary data.</text>
</comment>
<sequence length="304" mass="32118">MTSKIFDLTGKVSFITGAGSGLGIQFAEACASAGADIICADIDLSGAEATAAEVGKLGRKALAVGCDVSNETEVTEAFEQARSTFARVDILFNNAGIADPVPAPVHQVETAHWHQVMNVDLHGVFYCAKAALKIMVAQASGKIVNVASMWGLAGSSSLFPIPAYSAAKGAVVNLTRELGLEYARQGIQVNALCPGFYRTNIAGGTSDNEEIAQAMTAFTPMGRVAEAAEIRGPAFVPGQLRLGLHDRADARRRRRMHGQITHPLRPCGEPAARPECRCAGVAVLRGDSRRPSARTEFHEELDGT</sequence>
<protein>
    <recommendedName>
        <fullName evidence="5">NAD(P)-dependent dehydrogenase (Short-subunit alcohol dehydrogenase family)</fullName>
    </recommendedName>
</protein>
<dbReference type="EMBL" id="BAABGT010000067">
    <property type="protein sequence ID" value="GAA4551286.1"/>
    <property type="molecule type" value="Genomic_DNA"/>
</dbReference>
<evidence type="ECO:0000256" key="1">
    <source>
        <dbReference type="ARBA" id="ARBA00006484"/>
    </source>
</evidence>
<dbReference type="RefSeq" id="WP_345421367.1">
    <property type="nucleotide sequence ID" value="NZ_BAABGT010000067.1"/>
</dbReference>
<evidence type="ECO:0000313" key="4">
    <source>
        <dbReference type="Proteomes" id="UP001501598"/>
    </source>
</evidence>
<dbReference type="PRINTS" id="PR00080">
    <property type="entry name" value="SDRFAMILY"/>
</dbReference>
<keyword evidence="4" id="KW-1185">Reference proteome</keyword>
<reference evidence="4" key="1">
    <citation type="journal article" date="2019" name="Int. J. Syst. Evol. Microbiol.">
        <title>The Global Catalogue of Microorganisms (GCM) 10K type strain sequencing project: providing services to taxonomists for standard genome sequencing and annotation.</title>
        <authorList>
            <consortium name="The Broad Institute Genomics Platform"/>
            <consortium name="The Broad Institute Genome Sequencing Center for Infectious Disease"/>
            <person name="Wu L."/>
            <person name="Ma J."/>
        </authorList>
    </citation>
    <scope>NUCLEOTIDE SEQUENCE [LARGE SCALE GENOMIC DNA]</scope>
    <source>
        <strain evidence="4">JCM 17906</strain>
    </source>
</reference>
<dbReference type="InterPro" id="IPR002347">
    <property type="entry name" value="SDR_fam"/>
</dbReference>
<proteinExistence type="inferred from homology"/>
<dbReference type="PANTHER" id="PTHR42760">
    <property type="entry name" value="SHORT-CHAIN DEHYDROGENASES/REDUCTASES FAMILY MEMBER"/>
    <property type="match status" value="1"/>
</dbReference>
<dbReference type="Proteomes" id="UP001501598">
    <property type="component" value="Unassembled WGS sequence"/>
</dbReference>
<comment type="similarity">
    <text evidence="1 2">Belongs to the short-chain dehydrogenases/reductases (SDR) family.</text>
</comment>